<protein>
    <submittedName>
        <fullName evidence="7">Sugar kinase</fullName>
    </submittedName>
</protein>
<sequence length="332" mass="34536">MPGDEERDNESDDIRRFDVVTVGESLGLLTVERPGRLHNGAATRLGFGGAESNVAIGIARLGGRAAWIGRLGADAIGELIVRELRAENVAPYAVHDADHATSLMLKQHPQPRTSHITYYRRDQAGSHLNPADLPPDVIESASILHVTGISAALGEQPRATIHAAIDRARATGTLVSFDVNHRQTLWRDPGEAAPAYRDLLSRADIVFAGEGEAELVTGESEPGAALGGLLGFGAQCAVLKRGANGAIAGSADGRFESASALTVPVVDTVGAGDAFVAGWLVAAARSSPLSSCLQTAISCGAWACTNDGDWEGAPTSDDLVRLADVGADPVTR</sequence>
<comment type="caution">
    <text evidence="7">The sequence shown here is derived from an EMBL/GenBank/DDBJ whole genome shotgun (WGS) entry which is preliminary data.</text>
</comment>
<gene>
    <name evidence="7" type="ORF">H7J73_27920</name>
</gene>
<dbReference type="InterPro" id="IPR011611">
    <property type="entry name" value="PfkB_dom"/>
</dbReference>
<evidence type="ECO:0000256" key="3">
    <source>
        <dbReference type="ARBA" id="ARBA00022741"/>
    </source>
</evidence>
<dbReference type="Pfam" id="PF00294">
    <property type="entry name" value="PfkB"/>
    <property type="match status" value="1"/>
</dbReference>
<evidence type="ECO:0000256" key="4">
    <source>
        <dbReference type="ARBA" id="ARBA00022777"/>
    </source>
</evidence>
<dbReference type="RefSeq" id="WP_264071113.1">
    <property type="nucleotide sequence ID" value="NZ_JACKTY010000047.1"/>
</dbReference>
<evidence type="ECO:0000313" key="8">
    <source>
        <dbReference type="Proteomes" id="UP001526201"/>
    </source>
</evidence>
<proteinExistence type="inferred from homology"/>
<evidence type="ECO:0000313" key="7">
    <source>
        <dbReference type="EMBL" id="MCV7229841.1"/>
    </source>
</evidence>
<dbReference type="Gene3D" id="3.40.1190.20">
    <property type="match status" value="1"/>
</dbReference>
<dbReference type="EMBL" id="JACKTY010000047">
    <property type="protein sequence ID" value="MCV7229841.1"/>
    <property type="molecule type" value="Genomic_DNA"/>
</dbReference>
<dbReference type="InterPro" id="IPR029056">
    <property type="entry name" value="Ribokinase-like"/>
</dbReference>
<accession>A0ABT3CK77</accession>
<dbReference type="InterPro" id="IPR002139">
    <property type="entry name" value="Ribo/fructo_kinase"/>
</dbReference>
<comment type="similarity">
    <text evidence="1">Belongs to the carbohydrate kinase PfkB family.</text>
</comment>
<organism evidence="7 8">
    <name type="scientific">Mycolicibacterium komossense</name>
    <dbReference type="NCBI Taxonomy" id="1779"/>
    <lineage>
        <taxon>Bacteria</taxon>
        <taxon>Bacillati</taxon>
        <taxon>Actinomycetota</taxon>
        <taxon>Actinomycetes</taxon>
        <taxon>Mycobacteriales</taxon>
        <taxon>Mycobacteriaceae</taxon>
        <taxon>Mycolicibacterium</taxon>
    </lineage>
</organism>
<dbReference type="PRINTS" id="PR00990">
    <property type="entry name" value="RIBOKINASE"/>
</dbReference>
<evidence type="ECO:0000256" key="5">
    <source>
        <dbReference type="ARBA" id="ARBA00022840"/>
    </source>
</evidence>
<evidence type="ECO:0000259" key="6">
    <source>
        <dbReference type="Pfam" id="PF00294"/>
    </source>
</evidence>
<keyword evidence="2" id="KW-0808">Transferase</keyword>
<keyword evidence="8" id="KW-1185">Reference proteome</keyword>
<keyword evidence="3" id="KW-0547">Nucleotide-binding</keyword>
<name>A0ABT3CK77_9MYCO</name>
<keyword evidence="4 7" id="KW-0418">Kinase</keyword>
<dbReference type="GO" id="GO:0016301">
    <property type="term" value="F:kinase activity"/>
    <property type="evidence" value="ECO:0007669"/>
    <property type="project" value="UniProtKB-KW"/>
</dbReference>
<reference evidence="7 8" key="1">
    <citation type="journal article" date="2022" name="BMC Genomics">
        <title>Comparative genome analysis of mycobacteria focusing on tRNA and non-coding RNA.</title>
        <authorList>
            <person name="Behra P.R.K."/>
            <person name="Pettersson B.M.F."/>
            <person name="Ramesh M."/>
            <person name="Das S."/>
            <person name="Dasgupta S."/>
            <person name="Kirsebom L.A."/>
        </authorList>
    </citation>
    <scope>NUCLEOTIDE SEQUENCE [LARGE SCALE GENOMIC DNA]</scope>
    <source>
        <strain evidence="7 8">DSM 44078</strain>
    </source>
</reference>
<dbReference type="SUPFAM" id="SSF53613">
    <property type="entry name" value="Ribokinase-like"/>
    <property type="match status" value="1"/>
</dbReference>
<keyword evidence="5" id="KW-0067">ATP-binding</keyword>
<dbReference type="CDD" id="cd01166">
    <property type="entry name" value="KdgK"/>
    <property type="match status" value="1"/>
</dbReference>
<feature type="domain" description="Carbohydrate kinase PfkB" evidence="6">
    <location>
        <begin position="19"/>
        <end position="314"/>
    </location>
</feature>
<dbReference type="InterPro" id="IPR050306">
    <property type="entry name" value="PfkB_Carbo_kinase"/>
</dbReference>
<dbReference type="PANTHER" id="PTHR43085:SF1">
    <property type="entry name" value="PSEUDOURIDINE KINASE-RELATED"/>
    <property type="match status" value="1"/>
</dbReference>
<dbReference type="Proteomes" id="UP001526201">
    <property type="component" value="Unassembled WGS sequence"/>
</dbReference>
<evidence type="ECO:0000256" key="1">
    <source>
        <dbReference type="ARBA" id="ARBA00010688"/>
    </source>
</evidence>
<evidence type="ECO:0000256" key="2">
    <source>
        <dbReference type="ARBA" id="ARBA00022679"/>
    </source>
</evidence>
<dbReference type="PANTHER" id="PTHR43085">
    <property type="entry name" value="HEXOKINASE FAMILY MEMBER"/>
    <property type="match status" value="1"/>
</dbReference>